<dbReference type="UniPathway" id="UPA00031">
    <property type="reaction ID" value="UER00013"/>
</dbReference>
<dbReference type="KEGG" id="ccha:ELD05_04845"/>
<evidence type="ECO:0000259" key="9">
    <source>
        <dbReference type="SMART" id="SM00481"/>
    </source>
</evidence>
<evidence type="ECO:0000313" key="10">
    <source>
        <dbReference type="EMBL" id="AZT90035.1"/>
    </source>
</evidence>
<evidence type="ECO:0000313" key="11">
    <source>
        <dbReference type="Proteomes" id="UP000282930"/>
    </source>
</evidence>
<evidence type="ECO:0000256" key="5">
    <source>
        <dbReference type="ARBA" id="ARBA00022801"/>
    </source>
</evidence>
<dbReference type="SMART" id="SM00481">
    <property type="entry name" value="POLIIIAc"/>
    <property type="match status" value="1"/>
</dbReference>
<name>A0A3T0D4P8_9FIRM</name>
<sequence length="266" mass="31174">MFDYHIHSNFSSDSNMSMEVAINKALELGLDEIAFTDHMDLLYPPVSYPIWDIDYEEYMREFNSVKEKYKGKIKIKLGAEVGLQPHSIEKSLEILNSYQFDFIIASTHVVDFQDLADGVYYIGKTKEQAFLRYFEETLNLIKMFDKFCVYGHLDIVKRYGNYENKELDRKEYWDLIDEILKLLIQKGKGIEVNTSGYRYGLQTPHPEPKILKRYYELGGEIVTIGSDAHSPNFIAYMFKPTIELLKEIGFKYLAKFENLEPVFIKI</sequence>
<dbReference type="Gene3D" id="3.20.20.140">
    <property type="entry name" value="Metal-dependent hydrolases"/>
    <property type="match status" value="1"/>
</dbReference>
<comment type="pathway">
    <text evidence="1 8">Amino-acid biosynthesis; L-histidine biosynthesis; L-histidine from 5-phospho-alpha-D-ribose 1-diphosphate: step 8/9.</text>
</comment>
<feature type="domain" description="Polymerase/histidinol phosphatase N-terminal" evidence="9">
    <location>
        <begin position="2"/>
        <end position="85"/>
    </location>
</feature>
<dbReference type="InterPro" id="IPR010140">
    <property type="entry name" value="Histidinol_P_phosphatase_HisJ"/>
</dbReference>
<keyword evidence="11" id="KW-1185">Reference proteome</keyword>
<dbReference type="GO" id="GO:0005737">
    <property type="term" value="C:cytoplasm"/>
    <property type="evidence" value="ECO:0007669"/>
    <property type="project" value="TreeGrafter"/>
</dbReference>
<dbReference type="GO" id="GO:0000105">
    <property type="term" value="P:L-histidine biosynthetic process"/>
    <property type="evidence" value="ECO:0007669"/>
    <property type="project" value="UniProtKB-UniRule"/>
</dbReference>
<organism evidence="10 11">
    <name type="scientific">Caldicellulosiruptor changbaiensis</name>
    <dbReference type="NCBI Taxonomy" id="1222016"/>
    <lineage>
        <taxon>Bacteria</taxon>
        <taxon>Bacillati</taxon>
        <taxon>Bacillota</taxon>
        <taxon>Bacillota incertae sedis</taxon>
        <taxon>Caldicellulosiruptorales</taxon>
        <taxon>Caldicellulosiruptoraceae</taxon>
        <taxon>Caldicellulosiruptor</taxon>
    </lineage>
</organism>
<proteinExistence type="inferred from homology"/>
<reference evidence="10 11" key="1">
    <citation type="submission" date="2018-12" db="EMBL/GenBank/DDBJ databases">
        <title>Genome sequence from the cellulolytic species, Caldicellulosiruptor changbaiensis.</title>
        <authorList>
            <person name="Blumer-Schuette S.E."/>
            <person name="Mendoza C."/>
        </authorList>
    </citation>
    <scope>NUCLEOTIDE SEQUENCE [LARGE SCALE GENOMIC DNA]</scope>
    <source>
        <strain evidence="10 11">CBS-Z</strain>
    </source>
</reference>
<comment type="similarity">
    <text evidence="2 8">Belongs to the PHP hydrolase family. HisK subfamily.</text>
</comment>
<evidence type="ECO:0000256" key="1">
    <source>
        <dbReference type="ARBA" id="ARBA00004970"/>
    </source>
</evidence>
<dbReference type="PANTHER" id="PTHR21039:SF0">
    <property type="entry name" value="HISTIDINOL-PHOSPHATASE"/>
    <property type="match status" value="1"/>
</dbReference>
<dbReference type="InterPro" id="IPR016195">
    <property type="entry name" value="Pol/histidinol_Pase-like"/>
</dbReference>
<keyword evidence="4 8" id="KW-0028">Amino-acid biosynthesis</keyword>
<dbReference type="InterPro" id="IPR004013">
    <property type="entry name" value="PHP_dom"/>
</dbReference>
<protein>
    <recommendedName>
        <fullName evidence="3 8">Histidinol-phosphatase</fullName>
        <shortName evidence="8">HolPase</shortName>
        <ecNumber evidence="3 8">3.1.3.15</ecNumber>
    </recommendedName>
</protein>
<dbReference type="AlphaFoldDB" id="A0A3T0D4P8"/>
<dbReference type="PANTHER" id="PTHR21039">
    <property type="entry name" value="HISTIDINOL PHOSPHATASE-RELATED"/>
    <property type="match status" value="1"/>
</dbReference>
<dbReference type="RefSeq" id="WP_127351562.1">
    <property type="nucleotide sequence ID" value="NZ_CP034791.1"/>
</dbReference>
<evidence type="ECO:0000256" key="3">
    <source>
        <dbReference type="ARBA" id="ARBA00013085"/>
    </source>
</evidence>
<keyword evidence="6 8" id="KW-0368">Histidine biosynthesis</keyword>
<dbReference type="NCBIfam" id="TIGR01856">
    <property type="entry name" value="hisJ_fam"/>
    <property type="match status" value="1"/>
</dbReference>
<evidence type="ECO:0000256" key="6">
    <source>
        <dbReference type="ARBA" id="ARBA00023102"/>
    </source>
</evidence>
<gene>
    <name evidence="10" type="ORF">ELD05_04845</name>
</gene>
<dbReference type="EC" id="3.1.3.15" evidence="3 8"/>
<comment type="catalytic activity">
    <reaction evidence="7 8">
        <text>L-histidinol phosphate + H2O = L-histidinol + phosphate</text>
        <dbReference type="Rhea" id="RHEA:14465"/>
        <dbReference type="ChEBI" id="CHEBI:15377"/>
        <dbReference type="ChEBI" id="CHEBI:43474"/>
        <dbReference type="ChEBI" id="CHEBI:57699"/>
        <dbReference type="ChEBI" id="CHEBI:57980"/>
        <dbReference type="EC" id="3.1.3.15"/>
    </reaction>
</comment>
<evidence type="ECO:0000256" key="4">
    <source>
        <dbReference type="ARBA" id="ARBA00022605"/>
    </source>
</evidence>
<evidence type="ECO:0000256" key="8">
    <source>
        <dbReference type="RuleBase" id="RU366003"/>
    </source>
</evidence>
<evidence type="ECO:0000256" key="2">
    <source>
        <dbReference type="ARBA" id="ARBA00009152"/>
    </source>
</evidence>
<dbReference type="SUPFAM" id="SSF89550">
    <property type="entry name" value="PHP domain-like"/>
    <property type="match status" value="1"/>
</dbReference>
<dbReference type="EMBL" id="CP034791">
    <property type="protein sequence ID" value="AZT90035.1"/>
    <property type="molecule type" value="Genomic_DNA"/>
</dbReference>
<keyword evidence="5 8" id="KW-0378">Hydrolase</keyword>
<dbReference type="Proteomes" id="UP000282930">
    <property type="component" value="Chromosome"/>
</dbReference>
<accession>A0A3T0D4P8</accession>
<dbReference type="InterPro" id="IPR003141">
    <property type="entry name" value="Pol/His_phosphatase_N"/>
</dbReference>
<dbReference type="GO" id="GO:0004401">
    <property type="term" value="F:histidinol-phosphatase activity"/>
    <property type="evidence" value="ECO:0007669"/>
    <property type="project" value="UniProtKB-UniRule"/>
</dbReference>
<dbReference type="Pfam" id="PF02811">
    <property type="entry name" value="PHP"/>
    <property type="match status" value="1"/>
</dbReference>
<evidence type="ECO:0000256" key="7">
    <source>
        <dbReference type="ARBA" id="ARBA00049158"/>
    </source>
</evidence>